<feature type="compositionally biased region" description="Low complexity" evidence="1">
    <location>
        <begin position="23"/>
        <end position="38"/>
    </location>
</feature>
<dbReference type="AlphaFoldDB" id="A6K5K3"/>
<dbReference type="Proteomes" id="UP000234681">
    <property type="component" value="Chromosome 18"/>
</dbReference>
<accession>A6K5K3</accession>
<reference evidence="2 3" key="1">
    <citation type="submission" date="2005-09" db="EMBL/GenBank/DDBJ databases">
        <authorList>
            <person name="Mural R.J."/>
            <person name="Li P.W."/>
            <person name="Adams M.D."/>
            <person name="Amanatides P.G."/>
            <person name="Baden-Tillson H."/>
            <person name="Barnstead M."/>
            <person name="Chin S.H."/>
            <person name="Dew I."/>
            <person name="Evans C.A."/>
            <person name="Ferriera S."/>
            <person name="Flanigan M."/>
            <person name="Fosler C."/>
            <person name="Glodek A."/>
            <person name="Gu Z."/>
            <person name="Holt R.A."/>
            <person name="Jennings D."/>
            <person name="Kraft C.L."/>
            <person name="Lu F."/>
            <person name="Nguyen T."/>
            <person name="Nusskern D.R."/>
            <person name="Pfannkoch C.M."/>
            <person name="Sitter C."/>
            <person name="Sutton G.G."/>
            <person name="Venter J.C."/>
            <person name="Wang Z."/>
            <person name="Woodage T."/>
            <person name="Zheng X.H."/>
            <person name="Zhong F."/>
        </authorList>
    </citation>
    <scope>NUCLEOTIDE SEQUENCE [LARGE SCALE GENOMIC DNA]</scope>
    <source>
        <strain>BN</strain>
        <strain evidence="3">Sprague-Dawley</strain>
    </source>
</reference>
<evidence type="ECO:0000313" key="3">
    <source>
        <dbReference type="Proteomes" id="UP000234681"/>
    </source>
</evidence>
<evidence type="ECO:0000256" key="1">
    <source>
        <dbReference type="SAM" id="MobiDB-lite"/>
    </source>
</evidence>
<organism evidence="2 3">
    <name type="scientific">Rattus norvegicus</name>
    <name type="common">Rat</name>
    <dbReference type="NCBI Taxonomy" id="10116"/>
    <lineage>
        <taxon>Eukaryota</taxon>
        <taxon>Metazoa</taxon>
        <taxon>Chordata</taxon>
        <taxon>Craniata</taxon>
        <taxon>Vertebrata</taxon>
        <taxon>Euteleostomi</taxon>
        <taxon>Mammalia</taxon>
        <taxon>Eutheria</taxon>
        <taxon>Euarchontoglires</taxon>
        <taxon>Glires</taxon>
        <taxon>Rodentia</taxon>
        <taxon>Myomorpha</taxon>
        <taxon>Muroidea</taxon>
        <taxon>Muridae</taxon>
        <taxon>Murinae</taxon>
        <taxon>Rattus</taxon>
    </lineage>
</organism>
<protein>
    <submittedName>
        <fullName evidence="2">RCG62883</fullName>
    </submittedName>
</protein>
<proteinExistence type="predicted"/>
<gene>
    <name evidence="2" type="ORF">rCG_62883</name>
</gene>
<evidence type="ECO:0000313" key="2">
    <source>
        <dbReference type="EMBL" id="EDL75197.1"/>
    </source>
</evidence>
<name>A6K5K3_RAT</name>
<dbReference type="EMBL" id="CH474021">
    <property type="protein sequence ID" value="EDL75197.1"/>
    <property type="molecule type" value="Genomic_DNA"/>
</dbReference>
<feature type="region of interest" description="Disordered" evidence="1">
    <location>
        <begin position="1"/>
        <end position="38"/>
    </location>
</feature>
<sequence>MLCLFRSLPPGKQSPELPVGPRPSTLASSLPPLSETASGPCTCPSLCFLSVWGTNPQYRRSP</sequence>